<dbReference type="InterPro" id="IPR052575">
    <property type="entry name" value="SSU_processome_comp_20"/>
</dbReference>
<gene>
    <name evidence="4" type="ORF">LOD99_12725</name>
</gene>
<keyword evidence="5" id="KW-1185">Reference proteome</keyword>
<dbReference type="InterPro" id="IPR016024">
    <property type="entry name" value="ARM-type_fold"/>
</dbReference>
<dbReference type="Pfam" id="PF23099">
    <property type="entry name" value="UTP20_C"/>
    <property type="match status" value="1"/>
</dbReference>
<feature type="domain" description="U3 small nucleolar RNA-associated protein 20 N-terminal" evidence="1">
    <location>
        <begin position="836"/>
        <end position="1401"/>
    </location>
</feature>
<feature type="domain" description="U3 small nucleolar RNA-associated protein 20 C-terminal" evidence="3">
    <location>
        <begin position="2209"/>
        <end position="2508"/>
    </location>
</feature>
<feature type="domain" description="U3 small nucleolar RNA-associated protein 20" evidence="2">
    <location>
        <begin position="1621"/>
        <end position="1830"/>
    </location>
</feature>
<evidence type="ECO:0000313" key="4">
    <source>
        <dbReference type="EMBL" id="KAI6646604.1"/>
    </source>
</evidence>
<accession>A0AAV7JCV1</accession>
<dbReference type="Gene3D" id="1.25.10.10">
    <property type="entry name" value="Leucine-rich Repeat Variant"/>
    <property type="match status" value="2"/>
</dbReference>
<dbReference type="Pfam" id="PF20416">
    <property type="entry name" value="UTP20"/>
    <property type="match status" value="1"/>
</dbReference>
<protein>
    <submittedName>
        <fullName evidence="4">Small subunit processome component 20-like</fullName>
    </submittedName>
</protein>
<dbReference type="InterPro" id="IPR057525">
    <property type="entry name" value="UTP20_C"/>
</dbReference>
<reference evidence="4 5" key="1">
    <citation type="journal article" date="2023" name="BMC Biol.">
        <title>The compact genome of the sponge Oopsacas minuta (Hexactinellida) is lacking key metazoan core genes.</title>
        <authorList>
            <person name="Santini S."/>
            <person name="Schenkelaars Q."/>
            <person name="Jourda C."/>
            <person name="Duchesne M."/>
            <person name="Belahbib H."/>
            <person name="Rocher C."/>
            <person name="Selva M."/>
            <person name="Riesgo A."/>
            <person name="Vervoort M."/>
            <person name="Leys S.P."/>
            <person name="Kodjabachian L."/>
            <person name="Le Bivic A."/>
            <person name="Borchiellini C."/>
            <person name="Claverie J.M."/>
            <person name="Renard E."/>
        </authorList>
    </citation>
    <scope>NUCLEOTIDE SEQUENCE [LARGE SCALE GENOMIC DNA]</scope>
    <source>
        <strain evidence="4">SPO-2</strain>
    </source>
</reference>
<organism evidence="4 5">
    <name type="scientific">Oopsacas minuta</name>
    <dbReference type="NCBI Taxonomy" id="111878"/>
    <lineage>
        <taxon>Eukaryota</taxon>
        <taxon>Metazoa</taxon>
        <taxon>Porifera</taxon>
        <taxon>Hexactinellida</taxon>
        <taxon>Hexasterophora</taxon>
        <taxon>Lyssacinosida</taxon>
        <taxon>Leucopsacidae</taxon>
        <taxon>Oopsacas</taxon>
    </lineage>
</organism>
<evidence type="ECO:0000259" key="1">
    <source>
        <dbReference type="Pfam" id="PF07539"/>
    </source>
</evidence>
<evidence type="ECO:0000259" key="2">
    <source>
        <dbReference type="Pfam" id="PF20416"/>
    </source>
</evidence>
<dbReference type="EMBL" id="JAKMXF010000354">
    <property type="protein sequence ID" value="KAI6646604.1"/>
    <property type="molecule type" value="Genomic_DNA"/>
</dbReference>
<dbReference type="GO" id="GO:0032040">
    <property type="term" value="C:small-subunit processome"/>
    <property type="evidence" value="ECO:0007669"/>
    <property type="project" value="TreeGrafter"/>
</dbReference>
<evidence type="ECO:0000313" key="5">
    <source>
        <dbReference type="Proteomes" id="UP001165289"/>
    </source>
</evidence>
<name>A0AAV7JCV1_9METZ</name>
<dbReference type="PANTHER" id="PTHR17695:SF11">
    <property type="entry name" value="SMALL SUBUNIT PROCESSOME COMPONENT 20 HOMOLOG"/>
    <property type="match status" value="1"/>
</dbReference>
<dbReference type="InterPro" id="IPR046523">
    <property type="entry name" value="UTP20_dom"/>
</dbReference>
<dbReference type="SUPFAM" id="SSF48371">
    <property type="entry name" value="ARM repeat"/>
    <property type="match status" value="2"/>
</dbReference>
<sequence length="2532" mass="288832">MDTGIDIIPEDIPVVGFKRKDRRVKFESFTDRIKRIRIDIIPRSDLSLQLPSEKETFFYEGVIKWRELNETADFCSLLNLTRDKIQTLHLLLHHKDFLLEAIITAISEADELSLEPILDLIVQLARDLQQELSPHFTRIFSVLIARLNSRDAGILELVFSCLAHLLKILWRHLIAESDVICDCYSSLLSSSQREHIQRFAAESLSFLLRRSLAANHQQTLQSLYKILSDDTAEGIGIVLFEMMKGPQYHFHSCTPGLLTSLLDQLSESESSLSQAVYRTTQCLVSHSNTESAKECINIMLDRLSRSTDMSDVMLSGIISLCSVWIARLTPDSFERFVSSLIQVCRGIGHRQESWKACMDIFIQLIRANLKIKLVEMCSLVAKVSDILECVITRNEWSVAGGCDLIEGILLLVSEELFSRSILSQWVILSERIIQEKYELDSIIIDRILYSWCQIQSRISEKVEKGEKRIKLDSTNTYGSNLLSVLMNRANIPLTKDKAANLSCLCLCLQSMVAPPDEALQLVEDNLKLLHPLAAKYGDTLLTTLRDCIHTLTSSRDLQSVYPPSQLLSLISQYSTSYSLLEAIEIYCHNTILPQDITDEVIRLLVPCLCSPYSHVRLTTISILLSLTICPSINTNLLPVCKSSEQTQADLMHYKEKLGYLRRLSYFRDSSIETEISFRVLISQFYVNFSPVWDQVRQLVNGYATEETKDVFWKIVSSELELPLCSDGADTLLDVSNHSANVEKWFLSRENQHKEMCQKARVDTSNFQMQLWRTLQGVSSFCESRSRVLVPILIRYMEMWFIPEETGRQSLQEIGTQEAELREDRARRGGRHKHIAVSMLELFSNFKHPQNLYQADGLKSLYLRLLTHPLSDLQTSALSCLVALQLKYLSRYHDNLAAVSTEKNISSFLTVFSSEASEVMVLEEEHRSYIIPILCRILYGVLLRQGSTERSSPTQTAILQFLTSCDSEEVSLFLDLTLSPFRQIITGWTMDNTETNFLVVPLKKQISFLTLLKHLFFYLSTQIPDSHLTDIITILTITCRRCVYLIKSRDVIQPWALPLIKSIRSLAINRLIDVTNIYPNDVILSREDELFSSLISPSLSRSQSELSQAGSLLDLVVAWGSIPECTGFFERPIAPEQPTLISYVINTLNEKNVNKRAADSILDTTLNLLQHTDRLIAPYIEIVLRFISKELSVARKEKKSVKEHTRELEILSLAAVWVEEKDADALVENIIYFLTARGARANQLTLSILTSVGSLVPRVQAPERVCAKLSPLFSQLSDREERKSLIAVFNELAIRLPFTSLAVKVCQDINAWKEDEIEEIDYVIRNEGFSEAKLGLREGKFEDESLRIIAYNCIHFLFSNEEITLRNLAVEFLQNLIDWDSLDIYRPVICRCIIPAIKRGIKCEGIATRSECNGLLASVTKRFSHKDKFSELLALVNKDREVDVFDNLVHIQLHRRTAAVAKLSKLAERNTFSPLILRQYLLPITSHFLHCSQHDREHNLLSNTIEFIGKASGQLGWTQYTHLLKQYLRMVSTVNSKIDESVTIRVVISILQNYHFDVSVEVKSITEQIESENEDEEMTGTIQDVMSKHILPELEALLDSTPTNHTSRGHKLSHLSPTGCDIRAPIALAIVHLLLKLPQKLMDLHLPSILLKLIRALDTRDWDLRQDVRRVLRDVAVSIGAEHLERIFSEMQQLLTRGYQLHILTYTIHNILEGVKKKLKQGDLDSCVRVLTEIVVNDLFGKPSEEREIRELAVKTVEVRHPKAPEVLELLSSFISHGAIHGVLDPFLEKLFTAESSNTVEIVREGLRRVSQGLMKNRAMTSHKLLVFTYEQLVLSVEKGSNNLPGREDTPLNKGKYLEEVKRDCYIIQPKVGRGGIKPKIRTNSNIQLLTEFCLSLLSSALKDRKINLRQQSVLEMLDPFIEIITNLLSTPHIRISMLAMKILGQVCSLKLPSLLKHTKQLKTHILSYLRKYSTQRDPDSPNSEMVSTCYKVMTSLIDQQGNVSFTRAEIEPLLVSLEEAIHQSFRQATVFTLLKAIIRSKVGIKSLWQLMMQVAKLCIQEESEQVRKEARSALLFYLTESTISRKRMKQCLDYVLSNLEYQLEPGRQSAAKLITLILHKFPREILNDLAEYFYLPIALALANEDSRNTKRLYELSLKSLFSKVDSSRMDNIYSMGWEWIICDNVQLINMGMCSLLVLIETGVGPVNKKVDMILKQLISVTTQNNESYKLTLVCVECVLKMVRKKGIAILCIENKEAISDVIQCYVSVINSEHKDIRVVTAKLFGIIFSYTKQISPAIEGSSITLFRTHEQLIACSQTFVNRINSTDLCEDETTQIVKNLIFLFTSILNKQDITTLKYLLRQLVKKATLEAVLSPKQVDKRKCAYQLLAAMAVTMDTEELSTNISKFVKPLFYEVTRREQRGRKFEIISHKLEELKALAQQGLDLIKNKVGSELYNQYILSVQKRAGEIRVKRKSHRSQLATTDPVKFTNMKLRKHMRQSLARRRKIAGRSIGSKFKSNTAKLTPNYRKFCS</sequence>
<proteinExistence type="predicted"/>
<dbReference type="GO" id="GO:0030686">
    <property type="term" value="C:90S preribosome"/>
    <property type="evidence" value="ECO:0007669"/>
    <property type="project" value="TreeGrafter"/>
</dbReference>
<dbReference type="InterPro" id="IPR011989">
    <property type="entry name" value="ARM-like"/>
</dbReference>
<dbReference type="InterPro" id="IPR011430">
    <property type="entry name" value="UTP20_N"/>
</dbReference>
<dbReference type="PANTHER" id="PTHR17695">
    <property type="entry name" value="SMALL SUBUNIT PROCESSOME COMPONENT 20 HOMOLOG"/>
    <property type="match status" value="1"/>
</dbReference>
<dbReference type="Proteomes" id="UP001165289">
    <property type="component" value="Unassembled WGS sequence"/>
</dbReference>
<dbReference type="Pfam" id="PF07539">
    <property type="entry name" value="UTP20_N"/>
    <property type="match status" value="1"/>
</dbReference>
<evidence type="ECO:0000259" key="3">
    <source>
        <dbReference type="Pfam" id="PF23099"/>
    </source>
</evidence>
<comment type="caution">
    <text evidence="4">The sequence shown here is derived from an EMBL/GenBank/DDBJ whole genome shotgun (WGS) entry which is preliminary data.</text>
</comment>